<evidence type="ECO:0000313" key="3">
    <source>
        <dbReference type="Proteomes" id="UP000502596"/>
    </source>
</evidence>
<sequence length="45" mass="5372">MFGRNFEKNTRTTARRSFDEAEANKARKGKRNKPERAGRKEWSEE</sequence>
<feature type="compositionally biased region" description="Basic and acidic residues" evidence="1">
    <location>
        <begin position="1"/>
        <end position="25"/>
    </location>
</feature>
<dbReference type="GO" id="GO:0000428">
    <property type="term" value="C:DNA-directed RNA polymerase complex"/>
    <property type="evidence" value="ECO:0007669"/>
    <property type="project" value="UniProtKB-KW"/>
</dbReference>
<feature type="compositionally biased region" description="Basic and acidic residues" evidence="1">
    <location>
        <begin position="32"/>
        <end position="45"/>
    </location>
</feature>
<reference evidence="2 3" key="1">
    <citation type="journal article" date="2020" name="Microb. Biotechnol.">
        <title>Phage biocontrol to combat Pseudomonas syringae pathogens causing disease in cherry.</title>
        <authorList>
            <person name="Rabiey M."/>
            <person name="Roy S.R."/>
            <person name="Holtappels D."/>
            <person name="Franceschetti L."/>
            <person name="Quilty B.J."/>
            <person name="Creeth R."/>
            <person name="Sundin G.W."/>
            <person name="Wagemans J."/>
            <person name="Lavigne R."/>
            <person name="Jackson R.W."/>
        </authorList>
    </citation>
    <scope>NUCLEOTIDE SEQUENCE [LARGE SCALE GENOMIC DNA]</scope>
</reference>
<proteinExistence type="predicted"/>
<dbReference type="EMBL" id="MT104466">
    <property type="protein sequence ID" value="QJD54655.1"/>
    <property type="molecule type" value="Genomic_DNA"/>
</dbReference>
<evidence type="ECO:0000256" key="1">
    <source>
        <dbReference type="SAM" id="MobiDB-lite"/>
    </source>
</evidence>
<organism evidence="2 3">
    <name type="scientific">Pseudomonas phage MR2</name>
    <dbReference type="NCBI Taxonomy" id="2711170"/>
    <lineage>
        <taxon>Viruses</taxon>
        <taxon>Duplodnaviria</taxon>
        <taxon>Heunggongvirae</taxon>
        <taxon>Uroviricota</taxon>
        <taxon>Caudoviricetes</taxon>
        <taxon>Autographivirales</taxon>
        <taxon>Autotranscriptaviridae</taxon>
        <taxon>Studiervirinae</taxon>
        <taxon>Hennigervirus</taxon>
        <taxon>Hennigervirus MR2</taxon>
    </lineage>
</organism>
<name>A0A6M3TCK3_9CAUD</name>
<accession>A0A6M3TCK3</accession>
<evidence type="ECO:0000313" key="2">
    <source>
        <dbReference type="EMBL" id="QJD54655.1"/>
    </source>
</evidence>
<keyword evidence="3" id="KW-1185">Reference proteome</keyword>
<feature type="region of interest" description="Disordered" evidence="1">
    <location>
        <begin position="1"/>
        <end position="45"/>
    </location>
</feature>
<protein>
    <submittedName>
        <fullName evidence="2">Putative DNA-directed RNA polymerase</fullName>
    </submittedName>
</protein>
<dbReference type="Proteomes" id="UP000502596">
    <property type="component" value="Segment"/>
</dbReference>
<dbReference type="InterPro" id="IPR013232">
    <property type="entry name" value="Phage_T7_Gp1.1"/>
</dbReference>
<keyword evidence="2" id="KW-0240">DNA-directed RNA polymerase</keyword>
<keyword evidence="2" id="KW-0804">Transcription</keyword>
<dbReference type="Pfam" id="PF08200">
    <property type="entry name" value="Phage_T7_1_1"/>
    <property type="match status" value="1"/>
</dbReference>
<gene>
    <name evidence="2" type="ORF">PssvBMR2_gp12</name>
</gene>